<evidence type="ECO:0008006" key="3">
    <source>
        <dbReference type="Google" id="ProtNLM"/>
    </source>
</evidence>
<accession>A0A0C1CZT9</accession>
<dbReference type="PROSITE" id="PS51257">
    <property type="entry name" value="PROKAR_LIPOPROTEIN"/>
    <property type="match status" value="1"/>
</dbReference>
<proteinExistence type="predicted"/>
<protein>
    <recommendedName>
        <fullName evidence="3">DUF4595 domain-containing protein</fullName>
    </recommendedName>
</protein>
<gene>
    <name evidence="1" type="ORF">OA86_04910</name>
</gene>
<dbReference type="STRING" id="266749.SAMN05421876_102315"/>
<comment type="caution">
    <text evidence="1">The sequence shown here is derived from an EMBL/GenBank/DDBJ whole genome shotgun (WGS) entry which is preliminary data.</text>
</comment>
<dbReference type="AlphaFoldDB" id="A0A0C1CZT9"/>
<sequence>MNKVLSILTFFFSIVILFSCEPNRDTNGDYLIGVNQPGGNGGGSGGGPSTGRLLKKMLSHSLDDNGQFEDSEVTYNYEGNKLVSYVDESGESTLFTYNSNNKISKLSGSGQDAVFTYSGADLSKINVTVAGVYTVNTDFTYVGTQLKKAVSIQEFTLPIPSKVYIETDYEYSGENMVKASIKGGFYLPNGDLQMNPEVQTFSFQYDTKKNPYQLLPKEFFIYLSGIAPQGAAFLSANNMIKVTQVLDVVTEVTEYSYTYDSENYPIKMSGADDEYTIYQYQ</sequence>
<reference evidence="1 2" key="1">
    <citation type="submission" date="2014-10" db="EMBL/GenBank/DDBJ databases">
        <title>Kaistella jeonii genome.</title>
        <authorList>
            <person name="Clayton J.T."/>
            <person name="Newman J.D."/>
        </authorList>
    </citation>
    <scope>NUCLEOTIDE SEQUENCE [LARGE SCALE GENOMIC DNA]</scope>
    <source>
        <strain evidence="1 2">DSM 17048</strain>
    </source>
</reference>
<organism evidence="1 2">
    <name type="scientific">Kaistella jeonii</name>
    <dbReference type="NCBI Taxonomy" id="266749"/>
    <lineage>
        <taxon>Bacteria</taxon>
        <taxon>Pseudomonadati</taxon>
        <taxon>Bacteroidota</taxon>
        <taxon>Flavobacteriia</taxon>
        <taxon>Flavobacteriales</taxon>
        <taxon>Weeksellaceae</taxon>
        <taxon>Chryseobacterium group</taxon>
        <taxon>Kaistella</taxon>
    </lineage>
</organism>
<dbReference type="RefSeq" id="WP_039349651.1">
    <property type="nucleotide sequence ID" value="NZ_FOLA01000002.1"/>
</dbReference>
<evidence type="ECO:0000313" key="1">
    <source>
        <dbReference type="EMBL" id="KIA89946.1"/>
    </source>
</evidence>
<dbReference type="EMBL" id="JSYL01000002">
    <property type="protein sequence ID" value="KIA89946.1"/>
    <property type="molecule type" value="Genomic_DNA"/>
</dbReference>
<keyword evidence="2" id="KW-1185">Reference proteome</keyword>
<dbReference type="OrthoDB" id="1240145at2"/>
<dbReference type="Proteomes" id="UP000031473">
    <property type="component" value="Unassembled WGS sequence"/>
</dbReference>
<evidence type="ECO:0000313" key="2">
    <source>
        <dbReference type="Proteomes" id="UP000031473"/>
    </source>
</evidence>
<name>A0A0C1CZT9_9FLAO</name>